<name>A0A821M674_9BILA</name>
<evidence type="ECO:0000256" key="1">
    <source>
        <dbReference type="SAM" id="MobiDB-lite"/>
    </source>
</evidence>
<reference evidence="3" key="1">
    <citation type="submission" date="2021-02" db="EMBL/GenBank/DDBJ databases">
        <authorList>
            <person name="Nowell W R."/>
        </authorList>
    </citation>
    <scope>NUCLEOTIDE SEQUENCE</scope>
</reference>
<dbReference type="Pfam" id="PF17921">
    <property type="entry name" value="Integrase_H2C2"/>
    <property type="match status" value="1"/>
</dbReference>
<proteinExistence type="predicted"/>
<dbReference type="PROSITE" id="PS50994">
    <property type="entry name" value="INTEGRASE"/>
    <property type="match status" value="1"/>
</dbReference>
<accession>A0A821M674</accession>
<dbReference type="AlphaFoldDB" id="A0A821M674"/>
<evidence type="ECO:0000313" key="4">
    <source>
        <dbReference type="Proteomes" id="UP000663838"/>
    </source>
</evidence>
<protein>
    <recommendedName>
        <fullName evidence="2">Integrase catalytic domain-containing protein</fullName>
    </recommendedName>
</protein>
<dbReference type="EMBL" id="CAJOBS010001786">
    <property type="protein sequence ID" value="CAF4761722.1"/>
    <property type="molecule type" value="Genomic_DNA"/>
</dbReference>
<sequence length="516" mass="59485">MEGDIQQFDKNKNYDNFSLLNGCLCVKELDEETNTFKQRIVLPPNLHNPAMFYSHQSFADMHLDKSRTLNLAKAYFYWPNMDQSIKNFINSCLLCQAKSSHGLHKAPIQSFPDIKAPLEYVAVDIVGPLSTTSRHNKYMFTVIDMFSRFAQVYAIPNIKTETLIQCLSSYFSTFGPVAHILSDAGSQFNSSEYRVFLADYNTQIHLTMPFNHQANGLCERYHKTLKQLLQNIEDKNPTEWDNFLETATFALNATFHESIQNIPFYLFYGRQANLNISLLFNNNLTREVDPTVNPVSQRIERLNIVFQNAFEASKNSHDRNVKYQKLHKQSTFEVGQIVMLSNNYRVGTNAKYKPKFLGPYRITKKLSPVNRELLPILPFKGKSKLVHINRLKPATIRNFEWRGTEVFPLQQLTADESPDDETNADNDISNQPSISNDPPKPQNSQSIALKEPVITTDNMASQSVPTSTFIPQIQYNNNGIQNPFLRPYGLRSRRDLNIPNDEWVQSRTMEFKRRNK</sequence>
<comment type="caution">
    <text evidence="3">The sequence shown here is derived from an EMBL/GenBank/DDBJ whole genome shotgun (WGS) entry which is preliminary data.</text>
</comment>
<dbReference type="GO" id="GO:0015074">
    <property type="term" value="P:DNA integration"/>
    <property type="evidence" value="ECO:0007669"/>
    <property type="project" value="InterPro"/>
</dbReference>
<dbReference type="InterPro" id="IPR041588">
    <property type="entry name" value="Integrase_H2C2"/>
</dbReference>
<dbReference type="InterPro" id="IPR001584">
    <property type="entry name" value="Integrase_cat-core"/>
</dbReference>
<dbReference type="Pfam" id="PF00665">
    <property type="entry name" value="rve"/>
    <property type="match status" value="1"/>
</dbReference>
<dbReference type="PANTHER" id="PTHR37984:SF5">
    <property type="entry name" value="PROTEIN NYNRIN-LIKE"/>
    <property type="match status" value="1"/>
</dbReference>
<feature type="domain" description="Integrase catalytic" evidence="2">
    <location>
        <begin position="113"/>
        <end position="271"/>
    </location>
</feature>
<dbReference type="Proteomes" id="UP000663838">
    <property type="component" value="Unassembled WGS sequence"/>
</dbReference>
<dbReference type="InterPro" id="IPR012337">
    <property type="entry name" value="RNaseH-like_sf"/>
</dbReference>
<gene>
    <name evidence="3" type="ORF">TOA249_LOCUS21062</name>
</gene>
<evidence type="ECO:0000313" key="3">
    <source>
        <dbReference type="EMBL" id="CAF4761722.1"/>
    </source>
</evidence>
<dbReference type="PANTHER" id="PTHR37984">
    <property type="entry name" value="PROTEIN CBG26694"/>
    <property type="match status" value="1"/>
</dbReference>
<dbReference type="Gene3D" id="3.30.420.10">
    <property type="entry name" value="Ribonuclease H-like superfamily/Ribonuclease H"/>
    <property type="match status" value="1"/>
</dbReference>
<dbReference type="Gene3D" id="1.10.340.70">
    <property type="match status" value="1"/>
</dbReference>
<organism evidence="3 4">
    <name type="scientific">Rotaria socialis</name>
    <dbReference type="NCBI Taxonomy" id="392032"/>
    <lineage>
        <taxon>Eukaryota</taxon>
        <taxon>Metazoa</taxon>
        <taxon>Spiralia</taxon>
        <taxon>Gnathifera</taxon>
        <taxon>Rotifera</taxon>
        <taxon>Eurotatoria</taxon>
        <taxon>Bdelloidea</taxon>
        <taxon>Philodinida</taxon>
        <taxon>Philodinidae</taxon>
        <taxon>Rotaria</taxon>
    </lineage>
</organism>
<dbReference type="GO" id="GO:0003676">
    <property type="term" value="F:nucleic acid binding"/>
    <property type="evidence" value="ECO:0007669"/>
    <property type="project" value="InterPro"/>
</dbReference>
<dbReference type="SUPFAM" id="SSF53098">
    <property type="entry name" value="Ribonuclease H-like"/>
    <property type="match status" value="1"/>
</dbReference>
<feature type="compositionally biased region" description="Polar residues" evidence="1">
    <location>
        <begin position="425"/>
        <end position="445"/>
    </location>
</feature>
<dbReference type="InterPro" id="IPR036397">
    <property type="entry name" value="RNaseH_sf"/>
</dbReference>
<evidence type="ECO:0000259" key="2">
    <source>
        <dbReference type="PROSITE" id="PS50994"/>
    </source>
</evidence>
<feature type="region of interest" description="Disordered" evidence="1">
    <location>
        <begin position="415"/>
        <end position="445"/>
    </location>
</feature>
<dbReference type="FunFam" id="1.10.340.70:FF:000001">
    <property type="entry name" value="Retrovirus-related Pol polyprotein from transposon gypsy-like Protein"/>
    <property type="match status" value="1"/>
</dbReference>
<dbReference type="InterPro" id="IPR050951">
    <property type="entry name" value="Retrovirus_Pol_polyprotein"/>
</dbReference>